<comment type="caution">
    <text evidence="1">The sequence shown here is derived from an EMBL/GenBank/DDBJ whole genome shotgun (WGS) entry which is preliminary data.</text>
</comment>
<proteinExistence type="predicted"/>
<keyword evidence="2" id="KW-1185">Reference proteome</keyword>
<sequence>AFSVGRELAFAGIFLIPPQHEGTDFELSFDDLLIVPYSYFLF</sequence>
<evidence type="ECO:0000313" key="2">
    <source>
        <dbReference type="Proteomes" id="UP000265520"/>
    </source>
</evidence>
<evidence type="ECO:0000313" key="1">
    <source>
        <dbReference type="EMBL" id="MCI62662.1"/>
    </source>
</evidence>
<accession>A0A392TNW2</accession>
<name>A0A392TNW2_9FABA</name>
<feature type="non-terminal residue" evidence="1">
    <location>
        <position position="1"/>
    </location>
</feature>
<dbReference type="Proteomes" id="UP000265520">
    <property type="component" value="Unassembled WGS sequence"/>
</dbReference>
<organism evidence="1 2">
    <name type="scientific">Trifolium medium</name>
    <dbReference type="NCBI Taxonomy" id="97028"/>
    <lineage>
        <taxon>Eukaryota</taxon>
        <taxon>Viridiplantae</taxon>
        <taxon>Streptophyta</taxon>
        <taxon>Embryophyta</taxon>
        <taxon>Tracheophyta</taxon>
        <taxon>Spermatophyta</taxon>
        <taxon>Magnoliopsida</taxon>
        <taxon>eudicotyledons</taxon>
        <taxon>Gunneridae</taxon>
        <taxon>Pentapetalae</taxon>
        <taxon>rosids</taxon>
        <taxon>fabids</taxon>
        <taxon>Fabales</taxon>
        <taxon>Fabaceae</taxon>
        <taxon>Papilionoideae</taxon>
        <taxon>50 kb inversion clade</taxon>
        <taxon>NPAAA clade</taxon>
        <taxon>Hologalegina</taxon>
        <taxon>IRL clade</taxon>
        <taxon>Trifolieae</taxon>
        <taxon>Trifolium</taxon>
    </lineage>
</organism>
<protein>
    <submittedName>
        <fullName evidence="1">Uncharacterized protein</fullName>
    </submittedName>
</protein>
<dbReference type="EMBL" id="LXQA010622978">
    <property type="protein sequence ID" value="MCI62662.1"/>
    <property type="molecule type" value="Genomic_DNA"/>
</dbReference>
<dbReference type="AlphaFoldDB" id="A0A392TNW2"/>
<reference evidence="1 2" key="1">
    <citation type="journal article" date="2018" name="Front. Plant Sci.">
        <title>Red Clover (Trifolium pratense) and Zigzag Clover (T. medium) - A Picture of Genomic Similarities and Differences.</title>
        <authorList>
            <person name="Dluhosova J."/>
            <person name="Istvanek J."/>
            <person name="Nedelnik J."/>
            <person name="Repkova J."/>
        </authorList>
    </citation>
    <scope>NUCLEOTIDE SEQUENCE [LARGE SCALE GENOMIC DNA]</scope>
    <source>
        <strain evidence="2">cv. 10/8</strain>
        <tissue evidence="1">Leaf</tissue>
    </source>
</reference>